<name>A0A4C1UZZ9_EUMVA</name>
<evidence type="ECO:0000313" key="3">
    <source>
        <dbReference type="Proteomes" id="UP000299102"/>
    </source>
</evidence>
<proteinExistence type="predicted"/>
<dbReference type="EMBL" id="BGZK01000248">
    <property type="protein sequence ID" value="GBP31586.1"/>
    <property type="molecule type" value="Genomic_DNA"/>
</dbReference>
<feature type="compositionally biased region" description="Basic and acidic residues" evidence="1">
    <location>
        <begin position="30"/>
        <end position="47"/>
    </location>
</feature>
<dbReference type="AlphaFoldDB" id="A0A4C1UZZ9"/>
<reference evidence="2 3" key="1">
    <citation type="journal article" date="2019" name="Commun. Biol.">
        <title>The bagworm genome reveals a unique fibroin gene that provides high tensile strength.</title>
        <authorList>
            <person name="Kono N."/>
            <person name="Nakamura H."/>
            <person name="Ohtoshi R."/>
            <person name="Tomita M."/>
            <person name="Numata K."/>
            <person name="Arakawa K."/>
        </authorList>
    </citation>
    <scope>NUCLEOTIDE SEQUENCE [LARGE SCALE GENOMIC DNA]</scope>
</reference>
<keyword evidence="3" id="KW-1185">Reference proteome</keyword>
<evidence type="ECO:0000256" key="1">
    <source>
        <dbReference type="SAM" id="MobiDB-lite"/>
    </source>
</evidence>
<gene>
    <name evidence="2" type="ORF">EVAR_78165_1</name>
</gene>
<dbReference type="OrthoDB" id="7472528at2759"/>
<feature type="compositionally biased region" description="Polar residues" evidence="1">
    <location>
        <begin position="20"/>
        <end position="29"/>
    </location>
</feature>
<dbReference type="Proteomes" id="UP000299102">
    <property type="component" value="Unassembled WGS sequence"/>
</dbReference>
<sequence>MESILQNAYSGGDDKEDLSNSKPSYMINKNHQDDKTKANQQTKEDKDSIDNIASIVRQYECKVYAEDETSQPTSGNAPIIPAEIMPHKKRKRRRPLLRKFKLHIRNCPAPGAWKRSSEELFAYSNFAACFLEMSFSKKIPNLPRLVADRSLHDG</sequence>
<feature type="region of interest" description="Disordered" evidence="1">
    <location>
        <begin position="1"/>
        <end position="47"/>
    </location>
</feature>
<feature type="region of interest" description="Disordered" evidence="1">
    <location>
        <begin position="66"/>
        <end position="92"/>
    </location>
</feature>
<protein>
    <submittedName>
        <fullName evidence="2">Uncharacterized protein</fullName>
    </submittedName>
</protein>
<comment type="caution">
    <text evidence="2">The sequence shown here is derived from an EMBL/GenBank/DDBJ whole genome shotgun (WGS) entry which is preliminary data.</text>
</comment>
<organism evidence="2 3">
    <name type="scientific">Eumeta variegata</name>
    <name type="common">Bagworm moth</name>
    <name type="synonym">Eumeta japonica</name>
    <dbReference type="NCBI Taxonomy" id="151549"/>
    <lineage>
        <taxon>Eukaryota</taxon>
        <taxon>Metazoa</taxon>
        <taxon>Ecdysozoa</taxon>
        <taxon>Arthropoda</taxon>
        <taxon>Hexapoda</taxon>
        <taxon>Insecta</taxon>
        <taxon>Pterygota</taxon>
        <taxon>Neoptera</taxon>
        <taxon>Endopterygota</taxon>
        <taxon>Lepidoptera</taxon>
        <taxon>Glossata</taxon>
        <taxon>Ditrysia</taxon>
        <taxon>Tineoidea</taxon>
        <taxon>Psychidae</taxon>
        <taxon>Oiketicinae</taxon>
        <taxon>Eumeta</taxon>
    </lineage>
</organism>
<evidence type="ECO:0000313" key="2">
    <source>
        <dbReference type="EMBL" id="GBP31586.1"/>
    </source>
</evidence>
<accession>A0A4C1UZZ9</accession>